<evidence type="ECO:0000313" key="9">
    <source>
        <dbReference type="Proteomes" id="UP001500392"/>
    </source>
</evidence>
<organism evidence="8 9">
    <name type="scientific">Zhongshania borealis</name>
    <dbReference type="NCBI Taxonomy" id="889488"/>
    <lineage>
        <taxon>Bacteria</taxon>
        <taxon>Pseudomonadati</taxon>
        <taxon>Pseudomonadota</taxon>
        <taxon>Gammaproteobacteria</taxon>
        <taxon>Cellvibrionales</taxon>
        <taxon>Spongiibacteraceae</taxon>
        <taxon>Zhongshania</taxon>
    </lineage>
</organism>
<evidence type="ECO:0000256" key="4">
    <source>
        <dbReference type="ARBA" id="ARBA00022837"/>
    </source>
</evidence>
<keyword evidence="6" id="KW-0732">Signal</keyword>
<name>A0ABP7X3P3_9GAMM</name>
<dbReference type="EMBL" id="BAABDM010000009">
    <property type="protein sequence ID" value="GAA4103953.1"/>
    <property type="molecule type" value="Genomic_DNA"/>
</dbReference>
<keyword evidence="2" id="KW-0479">Metal-binding</keyword>
<comment type="similarity">
    <text evidence="1">Belongs to the sulfatase family.</text>
</comment>
<dbReference type="InterPro" id="IPR024607">
    <property type="entry name" value="Sulfatase_CS"/>
</dbReference>
<accession>A0ABP7X3P3</accession>
<dbReference type="PROSITE" id="PS00523">
    <property type="entry name" value="SULFATASE_1"/>
    <property type="match status" value="1"/>
</dbReference>
<dbReference type="InterPro" id="IPR017850">
    <property type="entry name" value="Alkaline_phosphatase_core_sf"/>
</dbReference>
<keyword evidence="3" id="KW-0378">Hydrolase</keyword>
<feature type="domain" description="Sulfatase N-terminal" evidence="7">
    <location>
        <begin position="39"/>
        <end position="355"/>
    </location>
</feature>
<dbReference type="PANTHER" id="PTHR42693:SF53">
    <property type="entry name" value="ENDO-4-O-SULFATASE"/>
    <property type="match status" value="1"/>
</dbReference>
<dbReference type="Gene3D" id="3.40.720.10">
    <property type="entry name" value="Alkaline Phosphatase, subunit A"/>
    <property type="match status" value="1"/>
</dbReference>
<protein>
    <submittedName>
        <fullName evidence="8">Sulfatase-like hydrolase/transferase</fullName>
    </submittedName>
</protein>
<reference evidence="9" key="1">
    <citation type="journal article" date="2019" name="Int. J. Syst. Evol. Microbiol.">
        <title>The Global Catalogue of Microorganisms (GCM) 10K type strain sequencing project: providing services to taxonomists for standard genome sequencing and annotation.</title>
        <authorList>
            <consortium name="The Broad Institute Genomics Platform"/>
            <consortium name="The Broad Institute Genome Sequencing Center for Infectious Disease"/>
            <person name="Wu L."/>
            <person name="Ma J."/>
        </authorList>
    </citation>
    <scope>NUCLEOTIDE SEQUENCE [LARGE SCALE GENOMIC DNA]</scope>
    <source>
        <strain evidence="9">JCM 17304</strain>
    </source>
</reference>
<evidence type="ECO:0000259" key="7">
    <source>
        <dbReference type="Pfam" id="PF00884"/>
    </source>
</evidence>
<dbReference type="Pfam" id="PF00884">
    <property type="entry name" value="Sulfatase"/>
    <property type="match status" value="1"/>
</dbReference>
<dbReference type="SUPFAM" id="SSF53649">
    <property type="entry name" value="Alkaline phosphatase-like"/>
    <property type="match status" value="1"/>
</dbReference>
<dbReference type="Gene3D" id="3.30.1120.10">
    <property type="match status" value="1"/>
</dbReference>
<gene>
    <name evidence="8" type="ORF">GCM10022414_32600</name>
</gene>
<feature type="chain" id="PRO_5045950750" evidence="6">
    <location>
        <begin position="28"/>
        <end position="484"/>
    </location>
</feature>
<evidence type="ECO:0000256" key="5">
    <source>
        <dbReference type="SAM" id="MobiDB-lite"/>
    </source>
</evidence>
<evidence type="ECO:0000256" key="1">
    <source>
        <dbReference type="ARBA" id="ARBA00008779"/>
    </source>
</evidence>
<feature type="region of interest" description="Disordered" evidence="5">
    <location>
        <begin position="451"/>
        <end position="484"/>
    </location>
</feature>
<dbReference type="PANTHER" id="PTHR42693">
    <property type="entry name" value="ARYLSULFATASE FAMILY MEMBER"/>
    <property type="match status" value="1"/>
</dbReference>
<feature type="compositionally biased region" description="Basic and acidic residues" evidence="5">
    <location>
        <begin position="466"/>
        <end position="476"/>
    </location>
</feature>
<comment type="caution">
    <text evidence="8">The sequence shown here is derived from an EMBL/GenBank/DDBJ whole genome shotgun (WGS) entry which is preliminary data.</text>
</comment>
<dbReference type="RefSeq" id="WP_344938091.1">
    <property type="nucleotide sequence ID" value="NZ_BAABDM010000009.1"/>
</dbReference>
<evidence type="ECO:0000256" key="6">
    <source>
        <dbReference type="SAM" id="SignalP"/>
    </source>
</evidence>
<feature type="signal peptide" evidence="6">
    <location>
        <begin position="1"/>
        <end position="27"/>
    </location>
</feature>
<evidence type="ECO:0000256" key="2">
    <source>
        <dbReference type="ARBA" id="ARBA00022723"/>
    </source>
</evidence>
<keyword evidence="4" id="KW-0106">Calcium</keyword>
<proteinExistence type="inferred from homology"/>
<keyword evidence="9" id="KW-1185">Reference proteome</keyword>
<evidence type="ECO:0000256" key="3">
    <source>
        <dbReference type="ARBA" id="ARBA00022801"/>
    </source>
</evidence>
<evidence type="ECO:0000313" key="8">
    <source>
        <dbReference type="EMBL" id="GAA4103953.1"/>
    </source>
</evidence>
<dbReference type="Proteomes" id="UP001500392">
    <property type="component" value="Unassembled WGS sequence"/>
</dbReference>
<dbReference type="InterPro" id="IPR000917">
    <property type="entry name" value="Sulfatase_N"/>
</dbReference>
<dbReference type="InterPro" id="IPR050738">
    <property type="entry name" value="Sulfatase"/>
</dbReference>
<sequence>MKMKRARITSRVIAVVVLTLISIGAFAAESKSAANKSRPNIIFIFADDFGWGDISLHGHPDIRTPNIDRLANEGSEFYQFSVSNPTCSPSRAGVMTGQYPARNSVHRHFSGLDHHMNFSMADWLDPDVLNLPKVMKSAGYTTAHFGKWHLGNNGGAPKPIEYGYDEAKVFNGKGPQTTFANLYTDAIDFIQRNKDKPFFINLWIHETHLPHDPSQESLEKYKHLNEQDRIYAAVVDGADQRIGKVLDALDKLNLRENTLIVFASDNGPEHTGNANSTRHKSAKLDVMQGKIPYGKYYSTGKTAGLRGGKRDTYEGGLRVPFIVRWPGHVPAGRADTESIVTAVDLLPTFADVAGAKLPEKYVSDGQSVLKLLQGGTVQREKPMYWEWRYGKKSGIKPMLAVREGPWKLFYHQQDGSVELYNVMRDRAETMNLASENPELVTRMKALAVEWKKTLPGQPKASTTSDNRSKYDAPKEKEKKKKTKA</sequence>